<dbReference type="KEGG" id="avt:NCTC3438_01354"/>
<protein>
    <submittedName>
        <fullName evidence="1">Uncharacterized protein</fullName>
    </submittedName>
</protein>
<accession>A0A3S4HTN3</accession>
<sequence>MMQFQFLESCFNGITHQFAYFSISHIDYVMDFTSDADIVANLVDDPQIYALLNGKSVYTVKFAVKEYYESDENDIDLYAPPKNYKFNKKEINCLKEQLETLFYQHYLNYKPDCYFFIGERPSLVRMYQKMCDNRHPIMLDFKPITQLGNNKDCFIIKTPLYDARIK</sequence>
<keyword evidence="2" id="KW-1185">Reference proteome</keyword>
<name>A0A3S4HTN3_AVIVO</name>
<proteinExistence type="predicted"/>
<organism evidence="1 2">
    <name type="scientific">Avibacterium volantium</name>
    <name type="common">Pasteurella volantium</name>
    <dbReference type="NCBI Taxonomy" id="762"/>
    <lineage>
        <taxon>Bacteria</taxon>
        <taxon>Pseudomonadati</taxon>
        <taxon>Pseudomonadota</taxon>
        <taxon>Gammaproteobacteria</taxon>
        <taxon>Pasteurellales</taxon>
        <taxon>Pasteurellaceae</taxon>
        <taxon>Avibacterium</taxon>
    </lineage>
</organism>
<dbReference type="EMBL" id="LR134167">
    <property type="protein sequence ID" value="VEB24127.1"/>
    <property type="molecule type" value="Genomic_DNA"/>
</dbReference>
<dbReference type="Proteomes" id="UP000268198">
    <property type="component" value="Chromosome"/>
</dbReference>
<dbReference type="RefSeq" id="WP_241969666.1">
    <property type="nucleotide sequence ID" value="NZ_LR134167.1"/>
</dbReference>
<dbReference type="AlphaFoldDB" id="A0A3S4HTN3"/>
<gene>
    <name evidence="1" type="ORF">NCTC3438_01354</name>
</gene>
<reference evidence="1 2" key="1">
    <citation type="submission" date="2018-12" db="EMBL/GenBank/DDBJ databases">
        <authorList>
            <consortium name="Pathogen Informatics"/>
        </authorList>
    </citation>
    <scope>NUCLEOTIDE SEQUENCE [LARGE SCALE GENOMIC DNA]</scope>
    <source>
        <strain evidence="1 2">NCTC3438</strain>
    </source>
</reference>
<evidence type="ECO:0000313" key="2">
    <source>
        <dbReference type="Proteomes" id="UP000268198"/>
    </source>
</evidence>
<evidence type="ECO:0000313" key="1">
    <source>
        <dbReference type="EMBL" id="VEB24127.1"/>
    </source>
</evidence>